<dbReference type="RefSeq" id="WP_083583504.1">
    <property type="nucleotide sequence ID" value="NZ_JAHWLX010000211.1"/>
</dbReference>
<comment type="caution">
    <text evidence="2">The sequence shown here is derived from an EMBL/GenBank/DDBJ whole genome shotgun (WGS) entry which is preliminary data.</text>
</comment>
<evidence type="ECO:0000259" key="1">
    <source>
        <dbReference type="Pfam" id="PF00934"/>
    </source>
</evidence>
<organism evidence="2 3">
    <name type="scientific">Rhodococcus zopfii</name>
    <dbReference type="NCBI Taxonomy" id="43772"/>
    <lineage>
        <taxon>Bacteria</taxon>
        <taxon>Bacillati</taxon>
        <taxon>Actinomycetota</taxon>
        <taxon>Actinomycetes</taxon>
        <taxon>Mycobacteriales</taxon>
        <taxon>Nocardiaceae</taxon>
        <taxon>Rhodococcus</taxon>
    </lineage>
</organism>
<dbReference type="Pfam" id="PF00934">
    <property type="entry name" value="PE"/>
    <property type="match status" value="1"/>
</dbReference>
<accession>A0ABU3WUL6</accession>
<dbReference type="EMBL" id="WBMO01000005">
    <property type="protein sequence ID" value="MDV2477701.1"/>
    <property type="molecule type" value="Genomic_DNA"/>
</dbReference>
<dbReference type="SUPFAM" id="SSF140459">
    <property type="entry name" value="PE/PPE dimer-like"/>
    <property type="match status" value="1"/>
</dbReference>
<keyword evidence="3" id="KW-1185">Reference proteome</keyword>
<dbReference type="InterPro" id="IPR000084">
    <property type="entry name" value="PE-PGRS_N"/>
</dbReference>
<evidence type="ECO:0000313" key="2">
    <source>
        <dbReference type="EMBL" id="MDV2477701.1"/>
    </source>
</evidence>
<name>A0ABU3WUL6_9NOCA</name>
<sequence>MPDHIYVDPDALLVAAAELEALASRLEASVQAADPALDVPPPGAEEVSRLISQHFGGLTASFRPAAARGVEELRTAALTIRNQAAHYTDLETRRVAALHATV</sequence>
<feature type="domain" description="PE" evidence="1">
    <location>
        <begin position="6"/>
        <end position="92"/>
    </location>
</feature>
<dbReference type="Proteomes" id="UP001275440">
    <property type="component" value="Unassembled WGS sequence"/>
</dbReference>
<proteinExistence type="predicted"/>
<gene>
    <name evidence="2" type="ORF">F8M49_24185</name>
</gene>
<reference evidence="2 3" key="1">
    <citation type="submission" date="2019-10" db="EMBL/GenBank/DDBJ databases">
        <title>Draft Genome Assembly of Rhodococcus zopfii DSM44189.</title>
        <authorList>
            <person name="Sutton J.M."/>
            <person name="Akob D.M."/>
            <person name="Bushman T.J."/>
        </authorList>
    </citation>
    <scope>NUCLEOTIDE SEQUENCE [LARGE SCALE GENOMIC DNA]</scope>
    <source>
        <strain evidence="2 3">DSM 44189</strain>
    </source>
</reference>
<protein>
    <submittedName>
        <fullName evidence="2">PE family protein</fullName>
    </submittedName>
</protein>
<evidence type="ECO:0000313" key="3">
    <source>
        <dbReference type="Proteomes" id="UP001275440"/>
    </source>
</evidence>
<dbReference type="InterPro" id="IPR038332">
    <property type="entry name" value="PPE_sf"/>
</dbReference>
<dbReference type="Gene3D" id="1.10.287.850">
    <property type="entry name" value="HP0062-like domain"/>
    <property type="match status" value="1"/>
</dbReference>